<dbReference type="SUPFAM" id="SSF53244">
    <property type="entry name" value="MurD-like peptide ligases, peptide-binding domain"/>
    <property type="match status" value="1"/>
</dbReference>
<dbReference type="Pfam" id="PF08245">
    <property type="entry name" value="Mur_ligase_M"/>
    <property type="match status" value="1"/>
</dbReference>
<dbReference type="GO" id="GO:0005737">
    <property type="term" value="C:cytoplasm"/>
    <property type="evidence" value="ECO:0007669"/>
    <property type="project" value="TreeGrafter"/>
</dbReference>
<dbReference type="InterPro" id="IPR001645">
    <property type="entry name" value="Folylpolyglutamate_synth"/>
</dbReference>
<accession>A0A0R2FD54</accession>
<keyword evidence="3 10" id="KW-0436">Ligase</keyword>
<gene>
    <name evidence="13" type="ORF">FD14_GL001396</name>
</gene>
<evidence type="ECO:0000259" key="12">
    <source>
        <dbReference type="Pfam" id="PF08245"/>
    </source>
</evidence>
<evidence type="ECO:0000256" key="6">
    <source>
        <dbReference type="ARBA" id="ARBA00022840"/>
    </source>
</evidence>
<keyword evidence="4" id="KW-0479">Metal-binding</keyword>
<evidence type="ECO:0000256" key="10">
    <source>
        <dbReference type="PIRNR" id="PIRNR001563"/>
    </source>
</evidence>
<dbReference type="PIRSF" id="PIRSF001563">
    <property type="entry name" value="Folylpolyglu_synth"/>
    <property type="match status" value="1"/>
</dbReference>
<comment type="similarity">
    <text evidence="1 10">Belongs to the folylpolyglutamate synthase family.</text>
</comment>
<dbReference type="GO" id="GO:0005524">
    <property type="term" value="F:ATP binding"/>
    <property type="evidence" value="ECO:0007669"/>
    <property type="project" value="UniProtKB-KW"/>
</dbReference>
<dbReference type="Gene3D" id="3.90.190.20">
    <property type="entry name" value="Mur ligase, C-terminal domain"/>
    <property type="match status" value="1"/>
</dbReference>
<feature type="domain" description="Mur ligase C-terminal" evidence="11">
    <location>
        <begin position="307"/>
        <end position="429"/>
    </location>
</feature>
<dbReference type="NCBIfam" id="TIGR01499">
    <property type="entry name" value="folC"/>
    <property type="match status" value="1"/>
</dbReference>
<reference evidence="13 14" key="1">
    <citation type="journal article" date="2015" name="Genome Announc.">
        <title>Expanding the biotechnology potential of lactobacilli through comparative genomics of 213 strains and associated genera.</title>
        <authorList>
            <person name="Sun Z."/>
            <person name="Harris H.M."/>
            <person name="McCann A."/>
            <person name="Guo C."/>
            <person name="Argimon S."/>
            <person name="Zhang W."/>
            <person name="Yang X."/>
            <person name="Jeffery I.B."/>
            <person name="Cooney J.C."/>
            <person name="Kagawa T.F."/>
            <person name="Liu W."/>
            <person name="Song Y."/>
            <person name="Salvetti E."/>
            <person name="Wrobel A."/>
            <person name="Rasinkangas P."/>
            <person name="Parkhill J."/>
            <person name="Rea M.C."/>
            <person name="O'Sullivan O."/>
            <person name="Ritari J."/>
            <person name="Douillard F.P."/>
            <person name="Paul Ross R."/>
            <person name="Yang R."/>
            <person name="Briner A.E."/>
            <person name="Felis G.E."/>
            <person name="de Vos W.M."/>
            <person name="Barrangou R."/>
            <person name="Klaenhammer T.R."/>
            <person name="Caufield P.W."/>
            <person name="Cui Y."/>
            <person name="Zhang H."/>
            <person name="O'Toole P.W."/>
        </authorList>
    </citation>
    <scope>NUCLEOTIDE SEQUENCE [LARGE SCALE GENOMIC DNA]</scope>
    <source>
        <strain evidence="13 14">DSM 23365</strain>
    </source>
</reference>
<dbReference type="GO" id="GO:0046872">
    <property type="term" value="F:metal ion binding"/>
    <property type="evidence" value="ECO:0007669"/>
    <property type="project" value="UniProtKB-KW"/>
</dbReference>
<dbReference type="InterPro" id="IPR036565">
    <property type="entry name" value="Mur-like_cat_sf"/>
</dbReference>
<proteinExistence type="inferred from homology"/>
<dbReference type="InterPro" id="IPR004101">
    <property type="entry name" value="Mur_ligase_C"/>
</dbReference>
<dbReference type="PANTHER" id="PTHR11136:SF0">
    <property type="entry name" value="DIHYDROFOLATE SYNTHETASE-RELATED"/>
    <property type="match status" value="1"/>
</dbReference>
<dbReference type="Pfam" id="PF02875">
    <property type="entry name" value="Mur_ligase_C"/>
    <property type="match status" value="1"/>
</dbReference>
<dbReference type="PATRIC" id="fig|1423804.4.peg.1506"/>
<comment type="catalytic activity">
    <reaction evidence="9">
        <text>(6S)-5,6,7,8-tetrahydrofolyl-(gamma-L-Glu)(n) + L-glutamate + ATP = (6S)-5,6,7,8-tetrahydrofolyl-(gamma-L-Glu)(n+1) + ADP + phosphate + H(+)</text>
        <dbReference type="Rhea" id="RHEA:10580"/>
        <dbReference type="Rhea" id="RHEA-COMP:14738"/>
        <dbReference type="Rhea" id="RHEA-COMP:14740"/>
        <dbReference type="ChEBI" id="CHEBI:15378"/>
        <dbReference type="ChEBI" id="CHEBI:29985"/>
        <dbReference type="ChEBI" id="CHEBI:30616"/>
        <dbReference type="ChEBI" id="CHEBI:43474"/>
        <dbReference type="ChEBI" id="CHEBI:141005"/>
        <dbReference type="ChEBI" id="CHEBI:456216"/>
        <dbReference type="EC" id="6.3.2.17"/>
    </reaction>
</comment>
<evidence type="ECO:0000256" key="5">
    <source>
        <dbReference type="ARBA" id="ARBA00022741"/>
    </source>
</evidence>
<evidence type="ECO:0000256" key="7">
    <source>
        <dbReference type="ARBA" id="ARBA00022842"/>
    </source>
</evidence>
<evidence type="ECO:0000259" key="11">
    <source>
        <dbReference type="Pfam" id="PF02875"/>
    </source>
</evidence>
<evidence type="ECO:0000256" key="8">
    <source>
        <dbReference type="ARBA" id="ARBA00030592"/>
    </source>
</evidence>
<evidence type="ECO:0000256" key="3">
    <source>
        <dbReference type="ARBA" id="ARBA00022598"/>
    </source>
</evidence>
<feature type="domain" description="Mur ligase central" evidence="12">
    <location>
        <begin position="140"/>
        <end position="279"/>
    </location>
</feature>
<dbReference type="STRING" id="1423804.FD14_GL001396"/>
<dbReference type="Gene3D" id="3.40.1190.10">
    <property type="entry name" value="Mur-like, catalytic domain"/>
    <property type="match status" value="1"/>
</dbReference>
<dbReference type="Proteomes" id="UP000051442">
    <property type="component" value="Unassembled WGS sequence"/>
</dbReference>
<evidence type="ECO:0000256" key="2">
    <source>
        <dbReference type="ARBA" id="ARBA00013025"/>
    </source>
</evidence>
<dbReference type="GO" id="GO:0004326">
    <property type="term" value="F:tetrahydrofolylpolyglutamate synthase activity"/>
    <property type="evidence" value="ECO:0007669"/>
    <property type="project" value="UniProtKB-EC"/>
</dbReference>
<dbReference type="EMBL" id="AYZM01000022">
    <property type="protein sequence ID" value="KRN26498.1"/>
    <property type="molecule type" value="Genomic_DNA"/>
</dbReference>
<sequence length="441" mass="48010">MINLNQEQVHQAYQQLIEQFNQARLVGDTNRVPLLKRLVAALGHPEQHYHVIHIAGTNGKGSTGAMLGAILEQQGYRVGRFSSPAIINDREQLQVNHQWISEAAFLDGYAEILPVVQRLGLAATDISIFEWQFLICLIWFKNEGVTYAILEAGLGGLTDATNAISAPQLTVFTKIALDHTQILGDTITKIATQKSKIIKPGTVAVTLADQAPDALTVLQREADQQGVRLVAPTATMTIDQLTPTHMVITGYSDLFDWSQLQLNVTGQFQAQNLALVLTAVAVLRQQHVVISDDTVRTGLQQIQLPDRLTEVKQTPLTLVDVAHNPDGMRALVSSLTAMVPGQHVIWILGVLADKAVTEMLETLIPTAKQIFTVTPANPQRALPAAELTKQIQQLAPTLNVQTMSDMPTALASAQQNWTKADIIVVSGSFYVARELAAIGAD</sequence>
<dbReference type="EC" id="6.3.2.17" evidence="2"/>
<evidence type="ECO:0000256" key="9">
    <source>
        <dbReference type="ARBA" id="ARBA00047493"/>
    </source>
</evidence>
<comment type="caution">
    <text evidence="13">The sequence shown here is derived from an EMBL/GenBank/DDBJ whole genome shotgun (WGS) entry which is preliminary data.</text>
</comment>
<evidence type="ECO:0000313" key="14">
    <source>
        <dbReference type="Proteomes" id="UP000051442"/>
    </source>
</evidence>
<evidence type="ECO:0000313" key="13">
    <source>
        <dbReference type="EMBL" id="KRN26498.1"/>
    </source>
</evidence>
<keyword evidence="5 10" id="KW-0547">Nucleotide-binding</keyword>
<dbReference type="InterPro" id="IPR013221">
    <property type="entry name" value="Mur_ligase_cen"/>
</dbReference>
<name>A0A0R2FD54_9LACO</name>
<dbReference type="InterPro" id="IPR036615">
    <property type="entry name" value="Mur_ligase_C_dom_sf"/>
</dbReference>
<organism evidence="13 14">
    <name type="scientific">Secundilactobacillus similis DSM 23365 = JCM 2765</name>
    <dbReference type="NCBI Taxonomy" id="1423804"/>
    <lineage>
        <taxon>Bacteria</taxon>
        <taxon>Bacillati</taxon>
        <taxon>Bacillota</taxon>
        <taxon>Bacilli</taxon>
        <taxon>Lactobacillales</taxon>
        <taxon>Lactobacillaceae</taxon>
        <taxon>Secundilactobacillus</taxon>
    </lineage>
</organism>
<evidence type="ECO:0000256" key="1">
    <source>
        <dbReference type="ARBA" id="ARBA00008276"/>
    </source>
</evidence>
<dbReference type="GO" id="GO:0008841">
    <property type="term" value="F:dihydrofolate synthase activity"/>
    <property type="evidence" value="ECO:0007669"/>
    <property type="project" value="TreeGrafter"/>
</dbReference>
<keyword evidence="6 10" id="KW-0067">ATP-binding</keyword>
<dbReference type="PANTHER" id="PTHR11136">
    <property type="entry name" value="FOLYLPOLYGLUTAMATE SYNTHASE-RELATED"/>
    <property type="match status" value="1"/>
</dbReference>
<evidence type="ECO:0000256" key="4">
    <source>
        <dbReference type="ARBA" id="ARBA00022723"/>
    </source>
</evidence>
<dbReference type="AlphaFoldDB" id="A0A0R2FD54"/>
<keyword evidence="7" id="KW-0460">Magnesium</keyword>
<dbReference type="SUPFAM" id="SSF53623">
    <property type="entry name" value="MurD-like peptide ligases, catalytic domain"/>
    <property type="match status" value="1"/>
</dbReference>
<protein>
    <recommendedName>
        <fullName evidence="2">tetrahydrofolate synthase</fullName>
        <ecNumber evidence="2">6.3.2.17</ecNumber>
    </recommendedName>
    <alternativeName>
        <fullName evidence="8">Tetrahydrofolylpolyglutamate synthase</fullName>
    </alternativeName>
</protein>
<keyword evidence="14" id="KW-1185">Reference proteome</keyword>